<evidence type="ECO:0000256" key="1">
    <source>
        <dbReference type="SAM" id="MobiDB-lite"/>
    </source>
</evidence>
<sequence>MSDGTVSDRTGSVHDCDCVMGLEGVSDGTYGASKWRWWQGSPKRKKEREKERKKVPVLPDEKPCSRHIIDLLLKTRLSQKKSSSTHKGSNAFAFKRGPSISRVKFVSTVGLLSSSSISRPCDFLEVFSLQQNVKRKRGRSEKTNDKGRARVE</sequence>
<feature type="compositionally biased region" description="Basic and acidic residues" evidence="1">
    <location>
        <begin position="48"/>
        <end position="59"/>
    </location>
</feature>
<organism evidence="2 3">
    <name type="scientific">Linnemannia elongata AG-77</name>
    <dbReference type="NCBI Taxonomy" id="1314771"/>
    <lineage>
        <taxon>Eukaryota</taxon>
        <taxon>Fungi</taxon>
        <taxon>Fungi incertae sedis</taxon>
        <taxon>Mucoromycota</taxon>
        <taxon>Mortierellomycotina</taxon>
        <taxon>Mortierellomycetes</taxon>
        <taxon>Mortierellales</taxon>
        <taxon>Mortierellaceae</taxon>
        <taxon>Linnemannia</taxon>
    </lineage>
</organism>
<evidence type="ECO:0000313" key="3">
    <source>
        <dbReference type="Proteomes" id="UP000078512"/>
    </source>
</evidence>
<dbReference type="EMBL" id="KV442015">
    <property type="protein sequence ID" value="OAQ35309.1"/>
    <property type="molecule type" value="Genomic_DNA"/>
</dbReference>
<protein>
    <submittedName>
        <fullName evidence="2">Uncharacterized protein</fullName>
    </submittedName>
</protein>
<feature type="region of interest" description="Disordered" evidence="1">
    <location>
        <begin position="40"/>
        <end position="59"/>
    </location>
</feature>
<keyword evidence="3" id="KW-1185">Reference proteome</keyword>
<feature type="region of interest" description="Disordered" evidence="1">
    <location>
        <begin position="132"/>
        <end position="152"/>
    </location>
</feature>
<proteinExistence type="predicted"/>
<evidence type="ECO:0000313" key="2">
    <source>
        <dbReference type="EMBL" id="OAQ35309.1"/>
    </source>
</evidence>
<name>A0A197KG03_9FUNG</name>
<dbReference type="AlphaFoldDB" id="A0A197KG03"/>
<gene>
    <name evidence="2" type="ORF">K457DRAFT_657148</name>
</gene>
<dbReference type="Proteomes" id="UP000078512">
    <property type="component" value="Unassembled WGS sequence"/>
</dbReference>
<feature type="compositionally biased region" description="Basic and acidic residues" evidence="1">
    <location>
        <begin position="140"/>
        <end position="152"/>
    </location>
</feature>
<accession>A0A197KG03</accession>
<reference evidence="2 3" key="1">
    <citation type="submission" date="2016-05" db="EMBL/GenBank/DDBJ databases">
        <title>Genome sequencing reveals origins of a unique bacterial endosymbiosis in the earliest lineages of terrestrial Fungi.</title>
        <authorList>
            <consortium name="DOE Joint Genome Institute"/>
            <person name="Uehling J."/>
            <person name="Gryganskyi A."/>
            <person name="Hameed K."/>
            <person name="Tschaplinski T."/>
            <person name="Misztal P."/>
            <person name="Wu S."/>
            <person name="Desiro A."/>
            <person name="Vande Pol N."/>
            <person name="Du Z.-Y."/>
            <person name="Zienkiewicz A."/>
            <person name="Zienkiewicz K."/>
            <person name="Morin E."/>
            <person name="Tisserant E."/>
            <person name="Splivallo R."/>
            <person name="Hainaut M."/>
            <person name="Henrissat B."/>
            <person name="Ohm R."/>
            <person name="Kuo A."/>
            <person name="Yan J."/>
            <person name="Lipzen A."/>
            <person name="Nolan M."/>
            <person name="Labutti K."/>
            <person name="Barry K."/>
            <person name="Goldstein A."/>
            <person name="Labbe J."/>
            <person name="Schadt C."/>
            <person name="Tuskan G."/>
            <person name="Grigoriev I."/>
            <person name="Martin F."/>
            <person name="Vilgalys R."/>
            <person name="Bonito G."/>
        </authorList>
    </citation>
    <scope>NUCLEOTIDE SEQUENCE [LARGE SCALE GENOMIC DNA]</scope>
    <source>
        <strain evidence="2 3">AG-77</strain>
    </source>
</reference>